<gene>
    <name evidence="5" type="ORF">HG543_19000</name>
</gene>
<keyword evidence="2" id="KW-0472">Membrane</keyword>
<dbReference type="NCBIfam" id="NF033634">
    <property type="entry name" value="SLATT_1"/>
    <property type="match status" value="2"/>
</dbReference>
<evidence type="ECO:0000256" key="1">
    <source>
        <dbReference type="SAM" id="MobiDB-lite"/>
    </source>
</evidence>
<organism evidence="5 6">
    <name type="scientific">Pyxidicoccus fallax</name>
    <dbReference type="NCBI Taxonomy" id="394095"/>
    <lineage>
        <taxon>Bacteria</taxon>
        <taxon>Pseudomonadati</taxon>
        <taxon>Myxococcota</taxon>
        <taxon>Myxococcia</taxon>
        <taxon>Myxococcales</taxon>
        <taxon>Cystobacterineae</taxon>
        <taxon>Myxococcaceae</taxon>
        <taxon>Pyxidicoccus</taxon>
    </lineage>
</organism>
<dbReference type="Pfam" id="PF18181">
    <property type="entry name" value="SLATT_1"/>
    <property type="match status" value="1"/>
</dbReference>
<dbReference type="InterPro" id="IPR040884">
    <property type="entry name" value="SLATT_1"/>
</dbReference>
<keyword evidence="2" id="KW-0812">Transmembrane</keyword>
<feature type="domain" description="SMODS and SLOG-associating 2TM effector" evidence="4">
    <location>
        <begin position="452"/>
        <end position="573"/>
    </location>
</feature>
<dbReference type="Pfam" id="PF18171">
    <property type="entry name" value="LSDAT_prok"/>
    <property type="match status" value="1"/>
</dbReference>
<dbReference type="InterPro" id="IPR050927">
    <property type="entry name" value="TRPM"/>
</dbReference>
<feature type="transmembrane region" description="Helical" evidence="2">
    <location>
        <begin position="475"/>
        <end position="493"/>
    </location>
</feature>
<dbReference type="RefSeq" id="WP_169346216.1">
    <property type="nucleotide sequence ID" value="NZ_JABBJJ010000082.1"/>
</dbReference>
<name>A0A848LHN3_9BACT</name>
<protein>
    <submittedName>
        <fullName evidence="5">DUF4231 domain-containing protein</fullName>
    </submittedName>
</protein>
<dbReference type="AlphaFoldDB" id="A0A848LHN3"/>
<comment type="caution">
    <text evidence="5">The sequence shown here is derived from an EMBL/GenBank/DDBJ whole genome shotgun (WGS) entry which is preliminary data.</text>
</comment>
<dbReference type="PANTHER" id="PTHR13800:SF12">
    <property type="entry name" value="TRANSIENT RECEPTOR POTENTIAL CATION CHANNEL SUBFAMILY M MEMBER-LIKE 2"/>
    <property type="match status" value="1"/>
</dbReference>
<keyword evidence="2" id="KW-1133">Transmembrane helix</keyword>
<dbReference type="InterPro" id="IPR025325">
    <property type="entry name" value="DUF4231"/>
</dbReference>
<dbReference type="GO" id="GO:0005886">
    <property type="term" value="C:plasma membrane"/>
    <property type="evidence" value="ECO:0007669"/>
    <property type="project" value="TreeGrafter"/>
</dbReference>
<evidence type="ECO:0000256" key="2">
    <source>
        <dbReference type="SAM" id="Phobius"/>
    </source>
</evidence>
<evidence type="ECO:0000313" key="5">
    <source>
        <dbReference type="EMBL" id="NMO16931.1"/>
    </source>
</evidence>
<evidence type="ECO:0000259" key="3">
    <source>
        <dbReference type="Pfam" id="PF18171"/>
    </source>
</evidence>
<dbReference type="PANTHER" id="PTHR13800">
    <property type="entry name" value="TRANSIENT RECEPTOR POTENTIAL CATION CHANNEL, SUBFAMILY M, MEMBER 6"/>
    <property type="match status" value="1"/>
</dbReference>
<accession>A0A848LHN3</accession>
<feature type="transmembrane region" description="Helical" evidence="2">
    <location>
        <begin position="339"/>
        <end position="357"/>
    </location>
</feature>
<proteinExistence type="predicted"/>
<dbReference type="GO" id="GO:0099604">
    <property type="term" value="F:ligand-gated calcium channel activity"/>
    <property type="evidence" value="ECO:0007669"/>
    <property type="project" value="TreeGrafter"/>
</dbReference>
<reference evidence="5 6" key="1">
    <citation type="submission" date="2020-04" db="EMBL/GenBank/DDBJ databases">
        <title>Draft genome of Pyxidicoccus fallax type strain.</title>
        <authorList>
            <person name="Whitworth D.E."/>
        </authorList>
    </citation>
    <scope>NUCLEOTIDE SEQUENCE [LARGE SCALE GENOMIC DNA]</scope>
    <source>
        <strain evidence="5 6">DSM 14698</strain>
    </source>
</reference>
<feature type="region of interest" description="Disordered" evidence="1">
    <location>
        <begin position="1"/>
        <end position="26"/>
    </location>
</feature>
<feature type="transmembrane region" description="Helical" evidence="2">
    <location>
        <begin position="307"/>
        <end position="327"/>
    </location>
</feature>
<feature type="transmembrane region" description="Helical" evidence="2">
    <location>
        <begin position="499"/>
        <end position="517"/>
    </location>
</feature>
<dbReference type="Pfam" id="PF14015">
    <property type="entry name" value="DUF4231"/>
    <property type="match status" value="1"/>
</dbReference>
<evidence type="ECO:0000259" key="4">
    <source>
        <dbReference type="Pfam" id="PF18181"/>
    </source>
</evidence>
<evidence type="ECO:0000313" key="6">
    <source>
        <dbReference type="Proteomes" id="UP000518300"/>
    </source>
</evidence>
<sequence length="603" mass="65731">MARVRATQRSAPHAPAGPDGLESGARTRASVEEIHFPNGNSARRITVPPDTDTAEVLQALELPSTKSLLLVIGGADEMDPALGSRLQQLFSRGLAPAAAECDALILDGGTQTGIMALIGQGVAERGHHSPLVGIAPEGRVTYPGNAADGPEGSRTGLDPNHSHFVLVQDEAWGSETNMLCRLATTLGGDIPVLVVLVNGGHLTKEEALRAVRRHWPIVVIQGSGRLADEIATAVQTRSLPASDAVLAEIVGDGDVSVFPLDGAVEGFERLVSRRLGEETVLQLAWQRFATYDSNAVREQTIFRRLQFWILVLGVASTAAVLLQTFLNGLARPPPPSVDLLRYLVVVMVASMTVLIAATSRFKAGTKWVYLRATAEAIKREIYRYRCQVSPLVERPRGVYEQGLASKLKALSHQPLGDEPHVTALRPYRGPLPPPKGAAKGDDGISPLSPVRYLRFRLDDQLEYYRCRIDKLDRQLVVSQWTVIILGGIATVLAATRLELWVALATAIVTAITTHLGYQQSEAKITQYQQAATDLEDLKAWWSALSLEQQSDYRQFDALVDSTELVLQSEVSGWVLNMREVLLRLDSRHEREAEGAPRKKELPA</sequence>
<feature type="domain" description="LSDAT prokaryote" evidence="3">
    <location>
        <begin position="68"/>
        <end position="246"/>
    </location>
</feature>
<dbReference type="Proteomes" id="UP000518300">
    <property type="component" value="Unassembled WGS sequence"/>
</dbReference>
<dbReference type="InterPro" id="IPR041482">
    <property type="entry name" value="LSDAT_prok"/>
</dbReference>
<keyword evidence="6" id="KW-1185">Reference proteome</keyword>
<dbReference type="EMBL" id="JABBJJ010000082">
    <property type="protein sequence ID" value="NMO16931.1"/>
    <property type="molecule type" value="Genomic_DNA"/>
</dbReference>